<dbReference type="InterPro" id="IPR012340">
    <property type="entry name" value="NA-bd_OB-fold"/>
</dbReference>
<proteinExistence type="predicted"/>
<dbReference type="eggNOG" id="COG2332">
    <property type="taxonomic scope" value="Bacteria"/>
</dbReference>
<dbReference type="Proteomes" id="UP000011135">
    <property type="component" value="Unassembled WGS sequence"/>
</dbReference>
<feature type="transmembrane region" description="Helical" evidence="5">
    <location>
        <begin position="6"/>
        <end position="24"/>
    </location>
</feature>
<evidence type="ECO:0000313" key="6">
    <source>
        <dbReference type="EMBL" id="ELR71450.1"/>
    </source>
</evidence>
<organism evidence="6 7">
    <name type="scientific">Fulvivirga imtechensis AK7</name>
    <dbReference type="NCBI Taxonomy" id="1237149"/>
    <lineage>
        <taxon>Bacteria</taxon>
        <taxon>Pseudomonadati</taxon>
        <taxon>Bacteroidota</taxon>
        <taxon>Cytophagia</taxon>
        <taxon>Cytophagales</taxon>
        <taxon>Fulvivirgaceae</taxon>
        <taxon>Fulvivirga</taxon>
    </lineage>
</organism>
<dbReference type="InterPro" id="IPR004329">
    <property type="entry name" value="CcmE"/>
</dbReference>
<dbReference type="Gene3D" id="2.40.50.140">
    <property type="entry name" value="Nucleic acid-binding proteins"/>
    <property type="match status" value="1"/>
</dbReference>
<keyword evidence="7" id="KW-1185">Reference proteome</keyword>
<comment type="caution">
    <text evidence="6">The sequence shown here is derived from an EMBL/GenBank/DDBJ whole genome shotgun (WGS) entry which is preliminary data.</text>
</comment>
<keyword evidence="4 5" id="KW-0472">Membrane</keyword>
<dbReference type="AlphaFoldDB" id="L8JRF5"/>
<dbReference type="STRING" id="1237149.C900_02791"/>
<reference evidence="6 7" key="1">
    <citation type="submission" date="2012-12" db="EMBL/GenBank/DDBJ databases">
        <title>Genome assembly of Fulvivirga imtechensis AK7.</title>
        <authorList>
            <person name="Nupur N."/>
            <person name="Khatri I."/>
            <person name="Kumar R."/>
            <person name="Subramanian S."/>
            <person name="Pinnaka A."/>
        </authorList>
    </citation>
    <scope>NUCLEOTIDE SEQUENCE [LARGE SCALE GENOMIC DNA]</scope>
    <source>
        <strain evidence="6 7">AK7</strain>
    </source>
</reference>
<keyword evidence="2" id="KW-0408">Iron</keyword>
<evidence type="ECO:0000313" key="7">
    <source>
        <dbReference type="Proteomes" id="UP000011135"/>
    </source>
</evidence>
<dbReference type="GO" id="GO:0017003">
    <property type="term" value="P:protein-heme linkage"/>
    <property type="evidence" value="ECO:0007669"/>
    <property type="project" value="InterPro"/>
</dbReference>
<evidence type="ECO:0000256" key="4">
    <source>
        <dbReference type="ARBA" id="ARBA00023136"/>
    </source>
</evidence>
<keyword evidence="2" id="KW-0479">Metal-binding</keyword>
<name>L8JRF5_9BACT</name>
<evidence type="ECO:0000256" key="1">
    <source>
        <dbReference type="ARBA" id="ARBA00004370"/>
    </source>
</evidence>
<dbReference type="OrthoDB" id="1524250at2"/>
<dbReference type="Pfam" id="PF03100">
    <property type="entry name" value="CcmE"/>
    <property type="match status" value="1"/>
</dbReference>
<comment type="subcellular location">
    <subcellularLocation>
        <location evidence="1">Membrane</location>
    </subcellularLocation>
</comment>
<dbReference type="GO" id="GO:0005886">
    <property type="term" value="C:plasma membrane"/>
    <property type="evidence" value="ECO:0007669"/>
    <property type="project" value="InterPro"/>
</dbReference>
<accession>L8JRF5</accession>
<keyword evidence="3" id="KW-0201">Cytochrome c-type biogenesis</keyword>
<protein>
    <submittedName>
        <fullName evidence="6">Cytochrome c-type biogenesis protein CcmE, heme chaperone</fullName>
    </submittedName>
</protein>
<dbReference type="EMBL" id="AMZN01000040">
    <property type="protein sequence ID" value="ELR71450.1"/>
    <property type="molecule type" value="Genomic_DNA"/>
</dbReference>
<dbReference type="RefSeq" id="WP_009580094.1">
    <property type="nucleotide sequence ID" value="NZ_AMZN01000040.1"/>
</dbReference>
<keyword evidence="2" id="KW-0349">Heme</keyword>
<dbReference type="GO" id="GO:0017004">
    <property type="term" value="P:cytochrome complex assembly"/>
    <property type="evidence" value="ECO:0007669"/>
    <property type="project" value="UniProtKB-KW"/>
</dbReference>
<evidence type="ECO:0000256" key="5">
    <source>
        <dbReference type="SAM" id="Phobius"/>
    </source>
</evidence>
<evidence type="ECO:0000256" key="2">
    <source>
        <dbReference type="ARBA" id="ARBA00022617"/>
    </source>
</evidence>
<dbReference type="InterPro" id="IPR036127">
    <property type="entry name" value="CcmE-like_sf"/>
</dbReference>
<gene>
    <name evidence="6" type="ORF">C900_02791</name>
</gene>
<keyword evidence="5" id="KW-1133">Transmembrane helix</keyword>
<dbReference type="GO" id="GO:0020037">
    <property type="term" value="F:heme binding"/>
    <property type="evidence" value="ECO:0007669"/>
    <property type="project" value="InterPro"/>
</dbReference>
<dbReference type="PATRIC" id="fig|1237149.3.peg.2547"/>
<sequence length="136" mass="14901">MKTSHIIGIIIIAVAIGIIISTAGDASSYVTFDQAYAMASNGNGNSIHVVGELKKDHQGQVVGISPTADKLSFTFLMVDENNKEQQVFYNEPMPPDFQRSEKVVVIGSYHDDLFVADKILMKCPSKYQENTVSAEM</sequence>
<keyword evidence="5" id="KW-0812">Transmembrane</keyword>
<dbReference type="SUPFAM" id="SSF82093">
    <property type="entry name" value="Heme chaperone CcmE"/>
    <property type="match status" value="1"/>
</dbReference>
<evidence type="ECO:0000256" key="3">
    <source>
        <dbReference type="ARBA" id="ARBA00022748"/>
    </source>
</evidence>